<proteinExistence type="predicted"/>
<evidence type="ECO:0000313" key="2">
    <source>
        <dbReference type="Proteomes" id="UP000293483"/>
    </source>
</evidence>
<dbReference type="AlphaFoldDB" id="A0A4Q7ALR8"/>
<dbReference type="RefSeq" id="WP_130148768.1">
    <property type="nucleotide sequence ID" value="NZ_SGSU01000031.1"/>
</dbReference>
<evidence type="ECO:0000313" key="1">
    <source>
        <dbReference type="EMBL" id="RZG63930.1"/>
    </source>
</evidence>
<protein>
    <submittedName>
        <fullName evidence="1">Uncharacterized protein</fullName>
    </submittedName>
</protein>
<comment type="caution">
    <text evidence="1">The sequence shown here is derived from an EMBL/GenBank/DDBJ whole genome shotgun (WGS) entry which is preliminary data.</text>
</comment>
<sequence length="144" mass="15727">MATNWNEILSNTNNLNDVLAILKKILGLLENKVDSVAITELRGQFEDLKLYVENLLSEVVFTTTNPSLNINNGTIQILTLIKDGALTASLQSGQSMTLLIDLKGFNLNTSFKKAQNFTLSDGENLCVIFKIGNEVYIASGGAFL</sequence>
<reference evidence="1 2" key="1">
    <citation type="submission" date="2019-02" db="EMBL/GenBank/DDBJ databases">
        <title>The Batch Genome Submission of Acinetobacter spp. strains.</title>
        <authorList>
            <person name="Qin J."/>
            <person name="Hu Y."/>
            <person name="Ye H."/>
            <person name="Wei L."/>
            <person name="Feng Y."/>
            <person name="Zong Z."/>
        </authorList>
    </citation>
    <scope>NUCLEOTIDE SEQUENCE [LARGE SCALE GENOMIC DNA]</scope>
    <source>
        <strain evidence="1 2">WCHABo060081</strain>
    </source>
</reference>
<dbReference type="EMBL" id="SGSU01000031">
    <property type="protein sequence ID" value="RZG63930.1"/>
    <property type="molecule type" value="Genomic_DNA"/>
</dbReference>
<dbReference type="Proteomes" id="UP000293483">
    <property type="component" value="Unassembled WGS sequence"/>
</dbReference>
<gene>
    <name evidence="1" type="ORF">EXE25_18285</name>
</gene>
<accession>A0A4Q7ALR8</accession>
<organism evidence="1 2">
    <name type="scientific">Acinetobacter bouvetii</name>
    <dbReference type="NCBI Taxonomy" id="202951"/>
    <lineage>
        <taxon>Bacteria</taxon>
        <taxon>Pseudomonadati</taxon>
        <taxon>Pseudomonadota</taxon>
        <taxon>Gammaproteobacteria</taxon>
        <taxon>Moraxellales</taxon>
        <taxon>Moraxellaceae</taxon>
        <taxon>Acinetobacter</taxon>
    </lineage>
</organism>
<name>A0A4Q7ALR8_9GAMM</name>